<feature type="disulfide bond" description="Redox-active" evidence="4">
    <location>
        <begin position="77"/>
        <end position="81"/>
    </location>
</feature>
<evidence type="ECO:0000313" key="5">
    <source>
        <dbReference type="EMBL" id="ADJ21839.1"/>
    </source>
</evidence>
<dbReference type="STRING" id="582899.Hden_0011"/>
<reference evidence="6" key="1">
    <citation type="journal article" date="2011" name="J. Bacteriol.">
        <title>Genome sequences of eight morphologically diverse alphaproteobacteria.</title>
        <authorList>
            <consortium name="US DOE Joint Genome Institute"/>
            <person name="Brown P.J."/>
            <person name="Kysela D.T."/>
            <person name="Buechlein A."/>
            <person name="Hemmerich C."/>
            <person name="Brun Y.V."/>
        </authorList>
    </citation>
    <scope>NUCLEOTIDE SEQUENCE [LARGE SCALE GENOMIC DNA]</scope>
    <source>
        <strain evidence="6">ATCC 51888 / DSM 1869 / NCIB 11706 / TK 0415</strain>
    </source>
</reference>
<dbReference type="EMBL" id="CP002083">
    <property type="protein sequence ID" value="ADJ21839.1"/>
    <property type="molecule type" value="Genomic_DNA"/>
</dbReference>
<dbReference type="OrthoDB" id="9790194at2"/>
<comment type="similarity">
    <text evidence="1">Belongs to the SCO1/2 family.</text>
</comment>
<dbReference type="SUPFAM" id="SSF52833">
    <property type="entry name" value="Thioredoxin-like"/>
    <property type="match status" value="1"/>
</dbReference>
<sequence precursor="true">MNRAMVGLALGGLVLGAAFGALALRSTDSQDSARTAAVSGKPLVGGPFSLIDQTGKRVTDQDFRGKEMLVFFGFTNCPDICPAGLQVMAAALDQLGKKADDVVPLFITLDPERDTPEKMGEYIKNFSPRLVGLTGSASEIAATAKAYRVFYQKVPDEKNPNNYSVDHSAFFYLMGKDGAFLAPIPITNDPAQLASSIGKALG</sequence>
<keyword evidence="3" id="KW-0479">Metal-binding</keyword>
<dbReference type="Gene3D" id="3.40.30.10">
    <property type="entry name" value="Glutaredoxin"/>
    <property type="match status" value="1"/>
</dbReference>
<organism evidence="5 6">
    <name type="scientific">Hyphomicrobium denitrificans (strain ATCC 51888 / DSM 1869 / NCIMB 11706 / TK 0415)</name>
    <dbReference type="NCBI Taxonomy" id="582899"/>
    <lineage>
        <taxon>Bacteria</taxon>
        <taxon>Pseudomonadati</taxon>
        <taxon>Pseudomonadota</taxon>
        <taxon>Alphaproteobacteria</taxon>
        <taxon>Hyphomicrobiales</taxon>
        <taxon>Hyphomicrobiaceae</taxon>
        <taxon>Hyphomicrobium</taxon>
    </lineage>
</organism>
<dbReference type="FunFam" id="3.40.30.10:FF:000013">
    <property type="entry name" value="Blast:Protein SCO1 homolog, mitochondrial"/>
    <property type="match status" value="1"/>
</dbReference>
<dbReference type="Proteomes" id="UP000002033">
    <property type="component" value="Chromosome"/>
</dbReference>
<dbReference type="Pfam" id="PF02630">
    <property type="entry name" value="SCO1-SenC"/>
    <property type="match status" value="1"/>
</dbReference>
<proteinExistence type="inferred from homology"/>
<keyword evidence="6" id="KW-1185">Reference proteome</keyword>
<dbReference type="InterPro" id="IPR036249">
    <property type="entry name" value="Thioredoxin-like_sf"/>
</dbReference>
<gene>
    <name evidence="5" type="ordered locus">Hden_0011</name>
</gene>
<dbReference type="PANTHER" id="PTHR12151:SF25">
    <property type="entry name" value="LINALOOL DEHYDRATASE_ISOMERASE DOMAIN-CONTAINING PROTEIN"/>
    <property type="match status" value="1"/>
</dbReference>
<dbReference type="InterPro" id="IPR003782">
    <property type="entry name" value="SCO1/SenC"/>
</dbReference>
<dbReference type="RefSeq" id="WP_013214058.1">
    <property type="nucleotide sequence ID" value="NC_014313.1"/>
</dbReference>
<evidence type="ECO:0000256" key="4">
    <source>
        <dbReference type="PIRSR" id="PIRSR603782-2"/>
    </source>
</evidence>
<dbReference type="eggNOG" id="COG1999">
    <property type="taxonomic scope" value="Bacteria"/>
</dbReference>
<feature type="binding site" evidence="3">
    <location>
        <position position="81"/>
    </location>
    <ligand>
        <name>Cu cation</name>
        <dbReference type="ChEBI" id="CHEBI:23378"/>
    </ligand>
</feature>
<dbReference type="HOGENOM" id="CLU_050131_3_1_5"/>
<name>D8JPE8_HYPDA</name>
<feature type="binding site" evidence="3">
    <location>
        <position position="167"/>
    </location>
    <ligand>
        <name>Cu cation</name>
        <dbReference type="ChEBI" id="CHEBI:23378"/>
    </ligand>
</feature>
<accession>D8JPE8</accession>
<evidence type="ECO:0000313" key="6">
    <source>
        <dbReference type="Proteomes" id="UP000002033"/>
    </source>
</evidence>
<dbReference type="PANTHER" id="PTHR12151">
    <property type="entry name" value="ELECTRON TRANSPORT PROTIN SCO1/SENC FAMILY MEMBER"/>
    <property type="match status" value="1"/>
</dbReference>
<keyword evidence="4" id="KW-1015">Disulfide bond</keyword>
<evidence type="ECO:0000256" key="3">
    <source>
        <dbReference type="PIRSR" id="PIRSR603782-1"/>
    </source>
</evidence>
<feature type="binding site" evidence="3">
    <location>
        <position position="77"/>
    </location>
    <ligand>
        <name>Cu cation</name>
        <dbReference type="ChEBI" id="CHEBI:23378"/>
    </ligand>
</feature>
<dbReference type="AlphaFoldDB" id="D8JPE8"/>
<evidence type="ECO:0000256" key="1">
    <source>
        <dbReference type="ARBA" id="ARBA00010996"/>
    </source>
</evidence>
<dbReference type="GO" id="GO:0046872">
    <property type="term" value="F:metal ion binding"/>
    <property type="evidence" value="ECO:0007669"/>
    <property type="project" value="UniProtKB-KW"/>
</dbReference>
<evidence type="ECO:0000256" key="2">
    <source>
        <dbReference type="ARBA" id="ARBA00023008"/>
    </source>
</evidence>
<dbReference type="CDD" id="cd02968">
    <property type="entry name" value="SCO"/>
    <property type="match status" value="1"/>
</dbReference>
<protein>
    <submittedName>
        <fullName evidence="5">Electron transport protein SCO1/SenC</fullName>
    </submittedName>
</protein>
<keyword evidence="2 3" id="KW-0186">Copper</keyword>
<dbReference type="KEGG" id="hdn:Hden_0011"/>